<evidence type="ECO:0000256" key="6">
    <source>
        <dbReference type="ARBA" id="ARBA00023136"/>
    </source>
</evidence>
<feature type="transmembrane region" description="Helical" evidence="7">
    <location>
        <begin position="57"/>
        <end position="78"/>
    </location>
</feature>
<dbReference type="PANTHER" id="PTHR30353:SF15">
    <property type="entry name" value="INNER MEMBRANE PROTEIN YABI"/>
    <property type="match status" value="1"/>
</dbReference>
<dbReference type="EMBL" id="FOBF01000012">
    <property type="protein sequence ID" value="SEM33612.1"/>
    <property type="molecule type" value="Genomic_DNA"/>
</dbReference>
<keyword evidence="6 7" id="KW-0472">Membrane</keyword>
<dbReference type="GO" id="GO:0005886">
    <property type="term" value="C:plasma membrane"/>
    <property type="evidence" value="ECO:0007669"/>
    <property type="project" value="UniProtKB-SubCell"/>
</dbReference>
<feature type="transmembrane region" description="Helical" evidence="7">
    <location>
        <begin position="31"/>
        <end position="51"/>
    </location>
</feature>
<keyword evidence="10" id="KW-1185">Reference proteome</keyword>
<comment type="subcellular location">
    <subcellularLocation>
        <location evidence="1">Cell membrane</location>
        <topology evidence="1">Multi-pass membrane protein</topology>
    </subcellularLocation>
</comment>
<dbReference type="InterPro" id="IPR000326">
    <property type="entry name" value="PAP2/HPO"/>
</dbReference>
<dbReference type="SUPFAM" id="SSF48317">
    <property type="entry name" value="Acid phosphatase/Vanadium-dependent haloperoxidase"/>
    <property type="match status" value="1"/>
</dbReference>
<evidence type="ECO:0000256" key="5">
    <source>
        <dbReference type="ARBA" id="ARBA00022989"/>
    </source>
</evidence>
<dbReference type="InterPro" id="IPR036938">
    <property type="entry name" value="PAP2/HPO_sf"/>
</dbReference>
<feature type="transmembrane region" description="Helical" evidence="7">
    <location>
        <begin position="242"/>
        <end position="262"/>
    </location>
</feature>
<evidence type="ECO:0000256" key="1">
    <source>
        <dbReference type="ARBA" id="ARBA00004651"/>
    </source>
</evidence>
<comment type="similarity">
    <text evidence="2">Belongs to the DedA family.</text>
</comment>
<feature type="transmembrane region" description="Helical" evidence="7">
    <location>
        <begin position="297"/>
        <end position="318"/>
    </location>
</feature>
<name>A0A1H7XI84_9ACTN</name>
<evidence type="ECO:0000313" key="9">
    <source>
        <dbReference type="EMBL" id="SEM33612.1"/>
    </source>
</evidence>
<feature type="domain" description="Phosphatidic acid phosphatase type 2/haloperoxidase" evidence="8">
    <location>
        <begin position="331"/>
        <end position="444"/>
    </location>
</feature>
<dbReference type="InterPro" id="IPR032818">
    <property type="entry name" value="DedA-like"/>
</dbReference>
<dbReference type="Pfam" id="PF01569">
    <property type="entry name" value="PAP2"/>
    <property type="match status" value="1"/>
</dbReference>
<accession>A0A1H7XI84</accession>
<evidence type="ECO:0000313" key="10">
    <source>
        <dbReference type="Proteomes" id="UP000198953"/>
    </source>
</evidence>
<protein>
    <submittedName>
        <fullName evidence="9">Undecaprenyl-diphosphatase</fullName>
    </submittedName>
</protein>
<keyword evidence="3" id="KW-1003">Cell membrane</keyword>
<feature type="transmembrane region" description="Helical" evidence="7">
    <location>
        <begin position="403"/>
        <end position="423"/>
    </location>
</feature>
<feature type="transmembrane region" description="Helical" evidence="7">
    <location>
        <begin position="330"/>
        <end position="350"/>
    </location>
</feature>
<dbReference type="Proteomes" id="UP000198953">
    <property type="component" value="Unassembled WGS sequence"/>
</dbReference>
<evidence type="ECO:0000256" key="2">
    <source>
        <dbReference type="ARBA" id="ARBA00010792"/>
    </source>
</evidence>
<reference evidence="9 10" key="1">
    <citation type="submission" date="2016-10" db="EMBL/GenBank/DDBJ databases">
        <authorList>
            <person name="de Groot N.N."/>
        </authorList>
    </citation>
    <scope>NUCLEOTIDE SEQUENCE [LARGE SCALE GENOMIC DNA]</scope>
    <source>
        <strain evidence="9 10">DSM 43357</strain>
    </source>
</reference>
<dbReference type="OrthoDB" id="9813426at2"/>
<feature type="transmembrane region" description="Helical" evidence="7">
    <location>
        <begin position="6"/>
        <end position="24"/>
    </location>
</feature>
<dbReference type="InterPro" id="IPR032816">
    <property type="entry name" value="VTT_dom"/>
</dbReference>
<feature type="transmembrane region" description="Helical" evidence="7">
    <location>
        <begin position="174"/>
        <end position="196"/>
    </location>
</feature>
<proteinExistence type="inferred from homology"/>
<keyword evidence="5 7" id="KW-1133">Transmembrane helix</keyword>
<feature type="transmembrane region" description="Helical" evidence="7">
    <location>
        <begin position="429"/>
        <end position="449"/>
    </location>
</feature>
<organism evidence="9 10">
    <name type="scientific">Nonomuraea pusilla</name>
    <dbReference type="NCBI Taxonomy" id="46177"/>
    <lineage>
        <taxon>Bacteria</taxon>
        <taxon>Bacillati</taxon>
        <taxon>Actinomycetota</taxon>
        <taxon>Actinomycetes</taxon>
        <taxon>Streptosporangiales</taxon>
        <taxon>Streptosporangiaceae</taxon>
        <taxon>Nonomuraea</taxon>
    </lineage>
</organism>
<dbReference type="Pfam" id="PF09335">
    <property type="entry name" value="VTT_dom"/>
    <property type="match status" value="1"/>
</dbReference>
<keyword evidence="4 7" id="KW-0812">Transmembrane</keyword>
<sequence>MIESIARHLLGLSGWAALAVIFAFPLLESSAFIGFVVPGEIAVLLGGVLAAEHRVPLAGALAAACAGAAIGDSIGYTVGRRYGRRLLTGPLARFVKQEHRRRAEELLARRGGWAVFLGRFTAALRVLVPTFAGMARMPYRTFVLCNVAGGVVWGGLMVLAGYLAGASWQRVAHWAGRISLSLLVLAGALLAGTAAVRALRRRAAGGGPARPGRGPVLLLVSRFPRQAAWLGRRLDPAAPRGLALTVSAVVAAVALFAFGGLVQDVVAREETARWDPVVQAFAVAHRTPWLTAVMTTVTWAGSALLLVPALLLTSWLLLRPRRGVALPAWRAAGALWAALLGAAVLARAAKPLVARPAPPAGQALAHASRFTFPSAHATQALATWGMAALLLASGRGPAARVALGVLAALVALAVGASRVYLGVHWFTDVLGGYALGAAWLAALAAFLLLRRPR</sequence>
<evidence type="ECO:0000259" key="8">
    <source>
        <dbReference type="SMART" id="SM00014"/>
    </source>
</evidence>
<feature type="transmembrane region" description="Helical" evidence="7">
    <location>
        <begin position="370"/>
        <end position="391"/>
    </location>
</feature>
<dbReference type="Gene3D" id="1.20.144.10">
    <property type="entry name" value="Phosphatidic acid phosphatase type 2/haloperoxidase"/>
    <property type="match status" value="1"/>
</dbReference>
<evidence type="ECO:0000256" key="7">
    <source>
        <dbReference type="SAM" id="Phobius"/>
    </source>
</evidence>
<dbReference type="RefSeq" id="WP_091102964.1">
    <property type="nucleotide sequence ID" value="NZ_FOBF01000012.1"/>
</dbReference>
<dbReference type="SMART" id="SM00014">
    <property type="entry name" value="acidPPc"/>
    <property type="match status" value="1"/>
</dbReference>
<evidence type="ECO:0000256" key="3">
    <source>
        <dbReference type="ARBA" id="ARBA00022475"/>
    </source>
</evidence>
<feature type="transmembrane region" description="Helical" evidence="7">
    <location>
        <begin position="143"/>
        <end position="168"/>
    </location>
</feature>
<gene>
    <name evidence="9" type="ORF">SAMN05660976_04833</name>
</gene>
<evidence type="ECO:0000256" key="4">
    <source>
        <dbReference type="ARBA" id="ARBA00022692"/>
    </source>
</evidence>
<dbReference type="PANTHER" id="PTHR30353">
    <property type="entry name" value="INNER MEMBRANE PROTEIN DEDA-RELATED"/>
    <property type="match status" value="1"/>
</dbReference>
<dbReference type="AlphaFoldDB" id="A0A1H7XI84"/>